<dbReference type="InterPro" id="IPR027463">
    <property type="entry name" value="AcrB_DN_DC_subdom"/>
</dbReference>
<keyword evidence="7" id="KW-1133">Transmembrane helix</keyword>
<dbReference type="Pfam" id="PF02321">
    <property type="entry name" value="OEP"/>
    <property type="match status" value="1"/>
</dbReference>
<evidence type="ECO:0000256" key="1">
    <source>
        <dbReference type="ARBA" id="ARBA00004651"/>
    </source>
</evidence>
<evidence type="ECO:0000256" key="7">
    <source>
        <dbReference type="ARBA" id="ARBA00022989"/>
    </source>
</evidence>
<dbReference type="InterPro" id="IPR001036">
    <property type="entry name" value="Acrflvin-R"/>
</dbReference>
<dbReference type="SUPFAM" id="SSF82714">
    <property type="entry name" value="Multidrug efflux transporter AcrB TolC docking domain, DN and DC subdomains"/>
    <property type="match status" value="2"/>
</dbReference>
<evidence type="ECO:0000313" key="10">
    <source>
        <dbReference type="Proteomes" id="UP000186230"/>
    </source>
</evidence>
<dbReference type="KEGG" id="gfl:GRFL_3348"/>
<comment type="similarity">
    <text evidence="2">Belongs to the outer membrane factor (OMF) (TC 1.B.17) family.</text>
</comment>
<dbReference type="Gene3D" id="3.30.70.1320">
    <property type="entry name" value="Multidrug efflux transporter AcrB pore domain like"/>
    <property type="match status" value="1"/>
</dbReference>
<dbReference type="OrthoDB" id="9758757at2"/>
<evidence type="ECO:0000256" key="8">
    <source>
        <dbReference type="ARBA" id="ARBA00023136"/>
    </source>
</evidence>
<keyword evidence="10" id="KW-1185">Reference proteome</keyword>
<evidence type="ECO:0000256" key="5">
    <source>
        <dbReference type="ARBA" id="ARBA00022475"/>
    </source>
</evidence>
<organism evidence="9 10">
    <name type="scientific">Christiangramia flava JLT2011</name>
    <dbReference type="NCBI Taxonomy" id="1229726"/>
    <lineage>
        <taxon>Bacteria</taxon>
        <taxon>Pseudomonadati</taxon>
        <taxon>Bacteroidota</taxon>
        <taxon>Flavobacteriia</taxon>
        <taxon>Flavobacteriales</taxon>
        <taxon>Flavobacteriaceae</taxon>
        <taxon>Christiangramia</taxon>
    </lineage>
</organism>
<keyword evidence="8" id="KW-0472">Membrane</keyword>
<dbReference type="Proteomes" id="UP000186230">
    <property type="component" value="Chromosome"/>
</dbReference>
<evidence type="ECO:0000256" key="6">
    <source>
        <dbReference type="ARBA" id="ARBA00022692"/>
    </source>
</evidence>
<dbReference type="SUPFAM" id="SSF82693">
    <property type="entry name" value="Multidrug efflux transporter AcrB pore domain, PN1, PN2, PC1 and PC2 subdomains"/>
    <property type="match status" value="3"/>
</dbReference>
<evidence type="ECO:0000313" key="9">
    <source>
        <dbReference type="EMBL" id="APU70072.1"/>
    </source>
</evidence>
<dbReference type="Pfam" id="PF00873">
    <property type="entry name" value="ACR_tran"/>
    <property type="match status" value="1"/>
</dbReference>
<reference evidence="9 10" key="1">
    <citation type="submission" date="2016-07" db="EMBL/GenBank/DDBJ databases">
        <title>Multi-omics approach to identify versatile polysaccharide utilization systems of a marine flavobacterium Gramella flava.</title>
        <authorList>
            <person name="Tang K."/>
        </authorList>
    </citation>
    <scope>NUCLEOTIDE SEQUENCE [LARGE SCALE GENOMIC DNA]</scope>
    <source>
        <strain evidence="9 10">JLT2011</strain>
    </source>
</reference>
<dbReference type="InterPro" id="IPR004763">
    <property type="entry name" value="CusA-like"/>
</dbReference>
<dbReference type="GO" id="GO:0042910">
    <property type="term" value="F:xenobiotic transmembrane transporter activity"/>
    <property type="evidence" value="ECO:0007669"/>
    <property type="project" value="TreeGrafter"/>
</dbReference>
<dbReference type="InterPro" id="IPR003423">
    <property type="entry name" value="OMP_efflux"/>
</dbReference>
<evidence type="ECO:0000256" key="4">
    <source>
        <dbReference type="ARBA" id="ARBA00022448"/>
    </source>
</evidence>
<dbReference type="RefSeq" id="WP_083645642.1">
    <property type="nucleotide sequence ID" value="NZ_AMRU01000004.1"/>
</dbReference>
<keyword evidence="4" id="KW-0813">Transport</keyword>
<name>A0A1L7IAC7_9FLAO</name>
<proteinExistence type="inferred from homology"/>
<keyword evidence="5" id="KW-1003">Cell membrane</keyword>
<protein>
    <submittedName>
        <fullName evidence="9">Cobalt-zinc-cadmium resistance protein CzcA</fullName>
    </submittedName>
</protein>
<dbReference type="GO" id="GO:0005886">
    <property type="term" value="C:plasma membrane"/>
    <property type="evidence" value="ECO:0007669"/>
    <property type="project" value="UniProtKB-SubCell"/>
</dbReference>
<dbReference type="Gene3D" id="1.20.1640.10">
    <property type="entry name" value="Multidrug efflux transporter AcrB transmembrane domain"/>
    <property type="match status" value="2"/>
</dbReference>
<dbReference type="Gene3D" id="3.30.70.1440">
    <property type="entry name" value="Multidrug efflux transporter AcrB pore domain"/>
    <property type="match status" value="1"/>
</dbReference>
<dbReference type="PANTHER" id="PTHR32063">
    <property type="match status" value="1"/>
</dbReference>
<dbReference type="GO" id="GO:0015562">
    <property type="term" value="F:efflux transmembrane transporter activity"/>
    <property type="evidence" value="ECO:0007669"/>
    <property type="project" value="InterPro"/>
</dbReference>
<keyword evidence="6" id="KW-0812">Transmembrane</keyword>
<dbReference type="STRING" id="1229726.GRFL_3348"/>
<comment type="similarity">
    <text evidence="3">Belongs to the resistance-nodulation-cell division (RND) (TC 2.A.6) family.</text>
</comment>
<gene>
    <name evidence="9" type="ORF">GRFL_3348</name>
</gene>
<dbReference type="Gene3D" id="3.30.2090.10">
    <property type="entry name" value="Multidrug efflux transporter AcrB TolC docking domain, DN and DC subdomains"/>
    <property type="match status" value="2"/>
</dbReference>
<dbReference type="EMBL" id="CP016359">
    <property type="protein sequence ID" value="APU70072.1"/>
    <property type="molecule type" value="Genomic_DNA"/>
</dbReference>
<comment type="subcellular location">
    <subcellularLocation>
        <location evidence="1">Cell membrane</location>
        <topology evidence="1">Multi-pass membrane protein</topology>
    </subcellularLocation>
</comment>
<evidence type="ECO:0000256" key="2">
    <source>
        <dbReference type="ARBA" id="ARBA00007613"/>
    </source>
</evidence>
<dbReference type="SUPFAM" id="SSF56954">
    <property type="entry name" value="Outer membrane efflux proteins (OEP)"/>
    <property type="match status" value="1"/>
</dbReference>
<dbReference type="SUPFAM" id="SSF82866">
    <property type="entry name" value="Multidrug efflux transporter AcrB transmembrane domain"/>
    <property type="match status" value="2"/>
</dbReference>
<dbReference type="PRINTS" id="PR00702">
    <property type="entry name" value="ACRIFLAVINRP"/>
</dbReference>
<dbReference type="Gene3D" id="1.20.1600.10">
    <property type="entry name" value="Outer membrane efflux proteins (OEP)"/>
    <property type="match status" value="1"/>
</dbReference>
<accession>A0A1L7IAC7</accession>
<sequence>MINKIIDFSINNKFIIGLCTLVLIAAGAWSMTQVPLDAQPDITNNQVQVITQAPNLGTEDIEQFVTYPVEIAMSNLPGVQEIRSVSRFGLSVVTIVFEDDLGTYLPRQLVAEQLNQVQEEIPEGFGKPSMGPISTGLGEIYQYTLEVDEKHQNQYSATELRSIQDWIVRRQMAMVPGVVEVNGVGGKIKQYEIAVDPDELKAIGLSISDIFAALSNNNQNTGGAYIEKNHQANFIRGEGLARNLDDLRNIVVANSGGIPITINDVADVRYGSAVRYGALTKNGKGEAVGGMVMMLKGANSNEVIENVKSRVAQIEKSLPEGISIKPFLDRSELISKTTSTVKGNLVEGGLIVIFVLVLLLGNWRGGLIVASTIPLSLLFAFILMKIFGVWANLMSLGAIDFGIIVDGAVIIVESTVFILYERLKSKPAINQTEMNEIAATSSKKMMNSAFFGQLIILIVFLPILALQGVEGKMFRPMALTFIFAMLGAMVLCLTYVPMISSLFLKPKAKMGKNWGDRFVDWIKRKYEPLLEKALNKAKIIMVVTIALLATAVFLFSRMGGEFIPQLDEGDIAFHVILQPGSSLKEGVQTSTKIEKMLLKEFPEIQQVITRFGVSEVPTDPMPMDIGDSFIILKDASEWTSADTKDELIEKIKEKLSAVPGVSYEFTQPVEMRFNELLTGVREDIAIKVYGEDLEILAEKAQNISNLIKDIDGVADMKVEATTGLPQITVQYDRSKLAQYGLQINDLNQQLESAFAGGKAGVIFEGEKRFDLVVRLQEKNRTDIANIKNLFLSLPSGQQVPFQEVANISYQPGPMQISRDNTNRRTYVGVNIRNRDVKSVVQDIEAKLDAELQLPAGYYIRYGGAFENFERARKRLQMVVPVALLLIFILIYFALKSFRQTTMIYIAIPLAAIGGVISLWLRDMPFSISAGVGFIVLFGVAVLNGLVLISSFNELKEEGMTDLRKRISLGTSRRIRPILLTALTDVLGFLPMAVSSSAGAEVQRPLATVVIGGLITSTLLTLFILPILYRWTENRRNLRIQKPILSIFVIAFGLIGLKTNAQEGNTSEVISKEQAVEIALNNYPKLKNAQRRISQQKAMQGAAWDLGKTTVFTSGEEISEAGGTYTTYGIQQQGMDLLGIPAKKRFYQDQVKLTEKQLEVSELEVATEVKKAWSMAQIAKKRLELFQRLDSLYGQLERAVNLRYETEAISRLEMLAAKNRIQEIEIQKKQARNDYLQFRQKLQVWLGSDFKVPSQTEISEELLGQNFPELANDHPNLLVSEERLEVASSRIAKERSRFLPDLNLQYGKQQINGNDRFFSFQAGLSIPLFSGEAHAQVKTARIEQEIAKENMHFQQLQLKSSYLAAIQNYEKWKSSWSFYQDEVLPLLTEQRKGSLLAFNEGAIGYTELIQNLDNALQSELRALDALKNYQLAIADIEFFLNKK</sequence>
<dbReference type="Gene3D" id="3.30.70.1430">
    <property type="entry name" value="Multidrug efflux transporter AcrB pore domain"/>
    <property type="match status" value="2"/>
</dbReference>
<dbReference type="NCBIfam" id="TIGR00914">
    <property type="entry name" value="2A0601"/>
    <property type="match status" value="1"/>
</dbReference>
<dbReference type="PANTHER" id="PTHR32063:SF24">
    <property type="entry name" value="CATION EFFLUX SYSTEM (ACRB_ACRD_ACRF FAMILY)"/>
    <property type="match status" value="1"/>
</dbReference>
<evidence type="ECO:0000256" key="3">
    <source>
        <dbReference type="ARBA" id="ARBA00010942"/>
    </source>
</evidence>
<dbReference type="GO" id="GO:0008324">
    <property type="term" value="F:monoatomic cation transmembrane transporter activity"/>
    <property type="evidence" value="ECO:0007669"/>
    <property type="project" value="InterPro"/>
</dbReference>